<dbReference type="InterPro" id="IPR054357">
    <property type="entry name" value="MFE-2_N"/>
</dbReference>
<proteinExistence type="predicted"/>
<name>A0AAQ1KNN2_9PSED</name>
<evidence type="ECO:0000259" key="2">
    <source>
        <dbReference type="Pfam" id="PF22622"/>
    </source>
</evidence>
<dbReference type="Pfam" id="PF22622">
    <property type="entry name" value="MFE-2_hydrat-2_N"/>
    <property type="match status" value="1"/>
</dbReference>
<evidence type="ECO:0000313" key="3">
    <source>
        <dbReference type="EMBL" id="SFD92481.1"/>
    </source>
</evidence>
<comment type="caution">
    <text evidence="3">The sequence shown here is derived from an EMBL/GenBank/DDBJ whole genome shotgun (WGS) entry which is preliminary data.</text>
</comment>
<feature type="domain" description="Peroxisomal multifunctional enzyme type 2-like N-terminal" evidence="2">
    <location>
        <begin position="20"/>
        <end position="147"/>
    </location>
</feature>
<evidence type="ECO:0000259" key="1">
    <source>
        <dbReference type="Pfam" id="PF01575"/>
    </source>
</evidence>
<dbReference type="Gene3D" id="3.10.129.10">
    <property type="entry name" value="Hotdog Thioesterase"/>
    <property type="match status" value="2"/>
</dbReference>
<dbReference type="GO" id="GO:0044594">
    <property type="term" value="F:17-beta-hydroxysteroid dehydrogenase (NAD+) activity"/>
    <property type="evidence" value="ECO:0007669"/>
    <property type="project" value="TreeGrafter"/>
</dbReference>
<sequence>MPIDAEKLLSYSIPSVRQSLTRRETAFYALSVGLGQDPRDERQLRYVDYSRDLLALPSMALVLAHPGFWLADPRSGVDPTQVVHGEQELTLHAPLPVEGALLSETSIVGLVDKGEGQGALLYTRKRLTDVGNGRLVASTLNTTFIRGGGGFGGSATPIGTSRPRPEGTPDFVVDLPTRPEQALYYRMNGDDNPLHADPAVAARAGFPGPILHGLCTFGVVCHALLKSLADYQAQQLKTMALRFSAPVYPGETIRCEIWRDGSFQARVVERDVLVVGNGRVELAGAS</sequence>
<reference evidence="3 4" key="1">
    <citation type="submission" date="2016-10" db="EMBL/GenBank/DDBJ databases">
        <authorList>
            <person name="Varghese N."/>
            <person name="Submissions S."/>
        </authorList>
    </citation>
    <scope>NUCLEOTIDE SEQUENCE [LARGE SCALE GENOMIC DNA]</scope>
    <source>
        <strain evidence="3 4">LMG 18378</strain>
    </source>
</reference>
<dbReference type="PANTHER" id="PTHR13078:SF56">
    <property type="entry name" value="PEROXISOMAL MULTIFUNCTIONAL ENZYME TYPE 2"/>
    <property type="match status" value="1"/>
</dbReference>
<dbReference type="RefSeq" id="WP_074985824.1">
    <property type="nucleotide sequence ID" value="NZ_FOLS01000047.1"/>
</dbReference>
<dbReference type="Proteomes" id="UP000183385">
    <property type="component" value="Unassembled WGS sequence"/>
</dbReference>
<feature type="domain" description="MaoC-like" evidence="1">
    <location>
        <begin position="164"/>
        <end position="267"/>
    </location>
</feature>
<dbReference type="PANTHER" id="PTHR13078">
    <property type="entry name" value="PEROXISOMAL MULTIFUNCTIONAL ENZYME TYPE 2-RELATED"/>
    <property type="match status" value="1"/>
</dbReference>
<accession>A0AAQ1KNN2</accession>
<dbReference type="GO" id="GO:0004300">
    <property type="term" value="F:enoyl-CoA hydratase activity"/>
    <property type="evidence" value="ECO:0007669"/>
    <property type="project" value="TreeGrafter"/>
</dbReference>
<keyword evidence="4" id="KW-1185">Reference proteome</keyword>
<evidence type="ECO:0000313" key="4">
    <source>
        <dbReference type="Proteomes" id="UP000183385"/>
    </source>
</evidence>
<dbReference type="CDD" id="cd03448">
    <property type="entry name" value="HDE_HSD"/>
    <property type="match status" value="1"/>
</dbReference>
<dbReference type="GO" id="GO:0003857">
    <property type="term" value="F:(3S)-3-hydroxyacyl-CoA dehydrogenase (NAD+) activity"/>
    <property type="evidence" value="ECO:0007669"/>
    <property type="project" value="TreeGrafter"/>
</dbReference>
<dbReference type="InterPro" id="IPR002539">
    <property type="entry name" value="MaoC-like_dom"/>
</dbReference>
<dbReference type="Pfam" id="PF01575">
    <property type="entry name" value="MaoC_dehydratas"/>
    <property type="match status" value="1"/>
</dbReference>
<dbReference type="SUPFAM" id="SSF54637">
    <property type="entry name" value="Thioesterase/thiol ester dehydrase-isomerase"/>
    <property type="match status" value="2"/>
</dbReference>
<gene>
    <name evidence="3" type="ORF">SAMN05216577_1479</name>
</gene>
<dbReference type="AlphaFoldDB" id="A0AAQ1KNN2"/>
<protein>
    <submittedName>
        <fullName evidence="3">Acyl dehydratase</fullName>
    </submittedName>
</protein>
<organism evidence="3 4">
    <name type="scientific">Pseudomonas citronellolis</name>
    <dbReference type="NCBI Taxonomy" id="53408"/>
    <lineage>
        <taxon>Bacteria</taxon>
        <taxon>Pseudomonadati</taxon>
        <taxon>Pseudomonadota</taxon>
        <taxon>Gammaproteobacteria</taxon>
        <taxon>Pseudomonadales</taxon>
        <taxon>Pseudomonadaceae</taxon>
        <taxon>Pseudomonas</taxon>
    </lineage>
</organism>
<dbReference type="InterPro" id="IPR029069">
    <property type="entry name" value="HotDog_dom_sf"/>
</dbReference>
<dbReference type="GO" id="GO:0006635">
    <property type="term" value="P:fatty acid beta-oxidation"/>
    <property type="evidence" value="ECO:0007669"/>
    <property type="project" value="TreeGrafter"/>
</dbReference>
<dbReference type="EMBL" id="FOLS01000047">
    <property type="protein sequence ID" value="SFD92481.1"/>
    <property type="molecule type" value="Genomic_DNA"/>
</dbReference>